<evidence type="ECO:0000256" key="7">
    <source>
        <dbReference type="ARBA" id="ARBA00022777"/>
    </source>
</evidence>
<dbReference type="PANTHER" id="PTHR34220:SF11">
    <property type="entry name" value="SENSOR PROTEIN KINASE HPTS"/>
    <property type="match status" value="1"/>
</dbReference>
<dbReference type="SUPFAM" id="SSF55874">
    <property type="entry name" value="ATPase domain of HSP90 chaperone/DNA topoisomerase II/histidine kinase"/>
    <property type="match status" value="1"/>
</dbReference>
<accession>A0A5R9G2M6</accession>
<evidence type="ECO:0000259" key="13">
    <source>
        <dbReference type="PROSITE" id="PS50885"/>
    </source>
</evidence>
<dbReference type="InterPro" id="IPR036890">
    <property type="entry name" value="HATPase_C_sf"/>
</dbReference>
<organism evidence="14 15">
    <name type="scientific">Paenibacillus antri</name>
    <dbReference type="NCBI Taxonomy" id="2582848"/>
    <lineage>
        <taxon>Bacteria</taxon>
        <taxon>Bacillati</taxon>
        <taxon>Bacillota</taxon>
        <taxon>Bacilli</taxon>
        <taxon>Bacillales</taxon>
        <taxon>Paenibacillaceae</taxon>
        <taxon>Paenibacillus</taxon>
    </lineage>
</organism>
<dbReference type="Gene3D" id="6.10.340.10">
    <property type="match status" value="1"/>
</dbReference>
<proteinExistence type="predicted"/>
<dbReference type="Proteomes" id="UP000309676">
    <property type="component" value="Unassembled WGS sequence"/>
</dbReference>
<dbReference type="SMART" id="SM00387">
    <property type="entry name" value="HATPase_c"/>
    <property type="match status" value="1"/>
</dbReference>
<dbReference type="InterPro" id="IPR010559">
    <property type="entry name" value="Sig_transdc_His_kin_internal"/>
</dbReference>
<dbReference type="GO" id="GO:0000155">
    <property type="term" value="F:phosphorelay sensor kinase activity"/>
    <property type="evidence" value="ECO:0007669"/>
    <property type="project" value="InterPro"/>
</dbReference>
<keyword evidence="9 12" id="KW-1133">Transmembrane helix</keyword>
<keyword evidence="5 12" id="KW-0812">Transmembrane</keyword>
<keyword evidence="4" id="KW-0808">Transferase</keyword>
<sequence length="583" mass="67077">MAVVRNRLTTYAKLVILIFALLVPISVLYTYSNDTTSGVVREEIFESNRKQLVFLASQMDERAEELATLAVLLVQDNIVNDFQYVKDYGRYTEVIRTRTDVVDRLMLQLTANSWIKQISVFAPRAGELESTDRGRIFDAAALTTNVEHGWRYDRASGEFGWFAVEPASMYNEPLKAKLVTEIRFSRSNIEEMLDNYDAGGSRKPFLYRAGDGMIALREDDREIRERVTSLIDEGGGAFFNRTLTYDGKEFLASAVYLPNLDWYVVDYVPLEEVLAPIVRSRNLFYSVLVSLLLFGLVASFILYRNVQLPLRELIRNMQRLKMGDFGTRIDDAPRNEFRFVFERFNSMARQIQDLVEKVYTEKLRSREATLKQLQSQINPHFLYNCLFFIQNRARLGDEQAVEAMALNLGEYYRYTTRHEKQTPLLEEEIRLLENYLVIQQLRLKRIRYEIDVPESMRKLSIPRLLVQPIVENAIVHGLEPKDGEGRIRISGATEDGRCRFTIEDDGVGMTPERLAELRRKLDEPLQEETGCGMWNVNQRLIYLFGADSGLTLSASEGGGCRVTLQWPAEPSSSGEHHREEKAG</sequence>
<dbReference type="InterPro" id="IPR003594">
    <property type="entry name" value="HATPase_dom"/>
</dbReference>
<evidence type="ECO:0000256" key="4">
    <source>
        <dbReference type="ARBA" id="ARBA00022679"/>
    </source>
</evidence>
<evidence type="ECO:0000313" key="14">
    <source>
        <dbReference type="EMBL" id="TLS48546.1"/>
    </source>
</evidence>
<gene>
    <name evidence="14" type="ORF">FE782_29995</name>
</gene>
<evidence type="ECO:0000313" key="15">
    <source>
        <dbReference type="Proteomes" id="UP000309676"/>
    </source>
</evidence>
<dbReference type="Pfam" id="PF02518">
    <property type="entry name" value="HATPase_c"/>
    <property type="match status" value="1"/>
</dbReference>
<comment type="subcellular location">
    <subcellularLocation>
        <location evidence="1">Cell membrane</location>
        <topology evidence="1">Multi-pass membrane protein</topology>
    </subcellularLocation>
</comment>
<dbReference type="CDD" id="cd06225">
    <property type="entry name" value="HAMP"/>
    <property type="match status" value="1"/>
</dbReference>
<feature type="transmembrane region" description="Helical" evidence="12">
    <location>
        <begin position="283"/>
        <end position="303"/>
    </location>
</feature>
<evidence type="ECO:0000256" key="6">
    <source>
        <dbReference type="ARBA" id="ARBA00022741"/>
    </source>
</evidence>
<evidence type="ECO:0000256" key="3">
    <source>
        <dbReference type="ARBA" id="ARBA00022553"/>
    </source>
</evidence>
<keyword evidence="6" id="KW-0547">Nucleotide-binding</keyword>
<dbReference type="Pfam" id="PF00672">
    <property type="entry name" value="HAMP"/>
    <property type="match status" value="1"/>
</dbReference>
<evidence type="ECO:0000256" key="5">
    <source>
        <dbReference type="ARBA" id="ARBA00022692"/>
    </source>
</evidence>
<keyword evidence="8" id="KW-0067">ATP-binding</keyword>
<dbReference type="GO" id="GO:0005524">
    <property type="term" value="F:ATP binding"/>
    <property type="evidence" value="ECO:0007669"/>
    <property type="project" value="UniProtKB-KW"/>
</dbReference>
<keyword evidence="3" id="KW-0597">Phosphoprotein</keyword>
<keyword evidence="7 14" id="KW-0418">Kinase</keyword>
<dbReference type="PROSITE" id="PS50885">
    <property type="entry name" value="HAMP"/>
    <property type="match status" value="1"/>
</dbReference>
<protein>
    <submittedName>
        <fullName evidence="14">Sensor histidine kinase</fullName>
    </submittedName>
</protein>
<evidence type="ECO:0000256" key="2">
    <source>
        <dbReference type="ARBA" id="ARBA00022475"/>
    </source>
</evidence>
<evidence type="ECO:0000256" key="10">
    <source>
        <dbReference type="ARBA" id="ARBA00023012"/>
    </source>
</evidence>
<evidence type="ECO:0000256" key="11">
    <source>
        <dbReference type="ARBA" id="ARBA00023136"/>
    </source>
</evidence>
<feature type="domain" description="HAMP" evidence="13">
    <location>
        <begin position="304"/>
        <end position="356"/>
    </location>
</feature>
<dbReference type="AlphaFoldDB" id="A0A5R9G2M6"/>
<keyword evidence="10" id="KW-0902">Two-component regulatory system</keyword>
<dbReference type="EMBL" id="VCIW01000033">
    <property type="protein sequence ID" value="TLS48546.1"/>
    <property type="molecule type" value="Genomic_DNA"/>
</dbReference>
<keyword evidence="15" id="KW-1185">Reference proteome</keyword>
<evidence type="ECO:0000256" key="9">
    <source>
        <dbReference type="ARBA" id="ARBA00022989"/>
    </source>
</evidence>
<evidence type="ECO:0000256" key="1">
    <source>
        <dbReference type="ARBA" id="ARBA00004651"/>
    </source>
</evidence>
<name>A0A5R9G2M6_9BACL</name>
<dbReference type="SMART" id="SM00304">
    <property type="entry name" value="HAMP"/>
    <property type="match status" value="1"/>
</dbReference>
<reference evidence="14 15" key="1">
    <citation type="submission" date="2019-05" db="EMBL/GenBank/DDBJ databases">
        <authorList>
            <person name="Narsing Rao M.P."/>
            <person name="Li W.J."/>
        </authorList>
    </citation>
    <scope>NUCLEOTIDE SEQUENCE [LARGE SCALE GENOMIC DNA]</scope>
    <source>
        <strain evidence="14 15">SYSU_K30003</strain>
    </source>
</reference>
<dbReference type="InterPro" id="IPR003660">
    <property type="entry name" value="HAMP_dom"/>
</dbReference>
<evidence type="ECO:0000256" key="8">
    <source>
        <dbReference type="ARBA" id="ARBA00022840"/>
    </source>
</evidence>
<evidence type="ECO:0000256" key="12">
    <source>
        <dbReference type="SAM" id="Phobius"/>
    </source>
</evidence>
<dbReference type="GO" id="GO:0005886">
    <property type="term" value="C:plasma membrane"/>
    <property type="evidence" value="ECO:0007669"/>
    <property type="project" value="UniProtKB-SubCell"/>
</dbReference>
<keyword evidence="11 12" id="KW-0472">Membrane</keyword>
<feature type="transmembrane region" description="Helical" evidence="12">
    <location>
        <begin position="12"/>
        <end position="31"/>
    </location>
</feature>
<dbReference type="InterPro" id="IPR050640">
    <property type="entry name" value="Bact_2-comp_sensor_kinase"/>
</dbReference>
<keyword evidence="2" id="KW-1003">Cell membrane</keyword>
<dbReference type="PANTHER" id="PTHR34220">
    <property type="entry name" value="SENSOR HISTIDINE KINASE YPDA"/>
    <property type="match status" value="1"/>
</dbReference>
<comment type="caution">
    <text evidence="14">The sequence shown here is derived from an EMBL/GenBank/DDBJ whole genome shotgun (WGS) entry which is preliminary data.</text>
</comment>
<dbReference type="Pfam" id="PF06580">
    <property type="entry name" value="His_kinase"/>
    <property type="match status" value="1"/>
</dbReference>
<dbReference type="Gene3D" id="3.30.565.10">
    <property type="entry name" value="Histidine kinase-like ATPase, C-terminal domain"/>
    <property type="match status" value="1"/>
</dbReference>
<dbReference type="SUPFAM" id="SSF158472">
    <property type="entry name" value="HAMP domain-like"/>
    <property type="match status" value="1"/>
</dbReference>